<dbReference type="Gene3D" id="3.30.1340.10">
    <property type="entry name" value="HPr-like"/>
    <property type="match status" value="1"/>
</dbReference>
<evidence type="ECO:0000259" key="1">
    <source>
        <dbReference type="PROSITE" id="PS51350"/>
    </source>
</evidence>
<organism evidence="2 3">
    <name type="scientific">Anaerostipes butyraticus</name>
    <dbReference type="NCBI Taxonomy" id="645466"/>
    <lineage>
        <taxon>Bacteria</taxon>
        <taxon>Bacillati</taxon>
        <taxon>Bacillota</taxon>
        <taxon>Clostridia</taxon>
        <taxon>Lachnospirales</taxon>
        <taxon>Lachnospiraceae</taxon>
        <taxon>Anaerostipes</taxon>
    </lineage>
</organism>
<dbReference type="EMBL" id="BLYI01000027">
    <property type="protein sequence ID" value="GFO84802.1"/>
    <property type="molecule type" value="Genomic_DNA"/>
</dbReference>
<proteinExistence type="predicted"/>
<accession>A0A916VD85</accession>
<dbReference type="InterPro" id="IPR000032">
    <property type="entry name" value="HPr-like"/>
</dbReference>
<dbReference type="RefSeq" id="WP_201310519.1">
    <property type="nucleotide sequence ID" value="NZ_BLYI01000027.1"/>
</dbReference>
<comment type="caution">
    <text evidence="2">The sequence shown here is derived from an EMBL/GenBank/DDBJ whole genome shotgun (WGS) entry which is preliminary data.</text>
</comment>
<reference evidence="2" key="1">
    <citation type="submission" date="2020-06" db="EMBL/GenBank/DDBJ databases">
        <title>Characterization of fructooligosaccharide metabolism and fructooligosaccharide-degrading enzymes in human commensal butyrate producers.</title>
        <authorList>
            <person name="Tanno H."/>
            <person name="Fujii T."/>
            <person name="Hirano K."/>
            <person name="Maeno S."/>
            <person name="Tonozuka T."/>
            <person name="Sakamoto M."/>
            <person name="Ohkuma M."/>
            <person name="Tochio T."/>
            <person name="Endo A."/>
        </authorList>
    </citation>
    <scope>NUCLEOTIDE SEQUENCE</scope>
    <source>
        <strain evidence="2">JCM 17466</strain>
    </source>
</reference>
<feature type="domain" description="HPr" evidence="1">
    <location>
        <begin position="1"/>
        <end position="77"/>
    </location>
</feature>
<gene>
    <name evidence="2" type="ORF">ANBU17_11490</name>
</gene>
<dbReference type="InterPro" id="IPR035895">
    <property type="entry name" value="HPr-like_sf"/>
</dbReference>
<dbReference type="SUPFAM" id="SSF55594">
    <property type="entry name" value="HPr-like"/>
    <property type="match status" value="1"/>
</dbReference>
<sequence>MCSIMIQLHSIKELHSFIDIINEYPGSYEIAKGSYAVNAKSLMTLLSLDLSKPFKLIISSENADEVLNKIQPFILHE</sequence>
<keyword evidence="3" id="KW-1185">Reference proteome</keyword>
<dbReference type="Proteomes" id="UP000613208">
    <property type="component" value="Unassembled WGS sequence"/>
</dbReference>
<dbReference type="AlphaFoldDB" id="A0A916VD85"/>
<evidence type="ECO:0000313" key="3">
    <source>
        <dbReference type="Proteomes" id="UP000613208"/>
    </source>
</evidence>
<evidence type="ECO:0000313" key="2">
    <source>
        <dbReference type="EMBL" id="GFO84802.1"/>
    </source>
</evidence>
<protein>
    <recommendedName>
        <fullName evidence="1">HPr domain-containing protein</fullName>
    </recommendedName>
</protein>
<dbReference type="PROSITE" id="PS51350">
    <property type="entry name" value="PTS_HPR_DOM"/>
    <property type="match status" value="1"/>
</dbReference>
<dbReference type="Pfam" id="PF00381">
    <property type="entry name" value="PTS-HPr"/>
    <property type="match status" value="1"/>
</dbReference>
<name>A0A916VD85_9FIRM</name>